<dbReference type="SUPFAM" id="SSF53448">
    <property type="entry name" value="Nucleotide-diphospho-sugar transferases"/>
    <property type="match status" value="1"/>
</dbReference>
<name>A0A7G7VN03_9FIRM</name>
<proteinExistence type="predicted"/>
<sequence>MRCEIAFGVDARYVKYAGIVMTSIAAENTGEEIGFHLVCDGIAEEDIERLQEFRAAFPRTDVHIYDARAALDAIPFPNGIPHERINRSVFTRILMPELVPQELTRILYLDADTLCVGRLADLYVHELGTTPLAAAREGDGVRKAQRIGLQGTDYFNAGVMLIDLARWRSMQLTACVLDAWRTHGISFPLLEQDALNYVLDGDFAVLEKRHVRLMDAFAPWDVDFAAEHTIWHFLNEGKPWVRYADPRVREPYWQIVRRSPWSDLTPSEPWETRIAYLAGCHAEQAEDYRTAAQYFHAAAERLMQFYLEQTSRINQSGQEH</sequence>
<evidence type="ECO:0000256" key="2">
    <source>
        <dbReference type="ARBA" id="ARBA00022679"/>
    </source>
</evidence>
<protein>
    <submittedName>
        <fullName evidence="4">Glycosyltransferase family 8 protein</fullName>
    </submittedName>
</protein>
<keyword evidence="3" id="KW-0479">Metal-binding</keyword>
<dbReference type="Proteomes" id="UP000515480">
    <property type="component" value="Chromosome"/>
</dbReference>
<accession>A0A7G7VN03</accession>
<dbReference type="AlphaFoldDB" id="A0A7G7VN03"/>
<dbReference type="InterPro" id="IPR029044">
    <property type="entry name" value="Nucleotide-diphossugar_trans"/>
</dbReference>
<dbReference type="InterPro" id="IPR002495">
    <property type="entry name" value="Glyco_trans_8"/>
</dbReference>
<reference evidence="4 5" key="1">
    <citation type="submission" date="2020-07" db="EMBL/GenBank/DDBJ databases">
        <title>Complete genome and description of Selenomonas timonensis sp. nov., a new bacterium isolated from a gingivitis subject.</title>
        <authorList>
            <person name="Antezack A."/>
        </authorList>
    </citation>
    <scope>NUCLEOTIDE SEQUENCE [LARGE SCALE GENOMIC DNA]</scope>
    <source>
        <strain evidence="4 5">Marseille-Q3039</strain>
    </source>
</reference>
<keyword evidence="5" id="KW-1185">Reference proteome</keyword>
<evidence type="ECO:0000313" key="5">
    <source>
        <dbReference type="Proteomes" id="UP000515480"/>
    </source>
</evidence>
<dbReference type="CDD" id="cd04194">
    <property type="entry name" value="GT8_A4GalT_like"/>
    <property type="match status" value="1"/>
</dbReference>
<dbReference type="Gene3D" id="3.90.550.10">
    <property type="entry name" value="Spore Coat Polysaccharide Biosynthesis Protein SpsA, Chain A"/>
    <property type="match status" value="1"/>
</dbReference>
<organism evidence="4 5">
    <name type="scientific">Selenomonas timonae</name>
    <dbReference type="NCBI Taxonomy" id="2754044"/>
    <lineage>
        <taxon>Bacteria</taxon>
        <taxon>Bacillati</taxon>
        <taxon>Bacillota</taxon>
        <taxon>Negativicutes</taxon>
        <taxon>Selenomonadales</taxon>
        <taxon>Selenomonadaceae</taxon>
        <taxon>Selenomonas</taxon>
    </lineage>
</organism>
<evidence type="ECO:0000313" key="4">
    <source>
        <dbReference type="EMBL" id="QNH55496.1"/>
    </source>
</evidence>
<evidence type="ECO:0000256" key="1">
    <source>
        <dbReference type="ARBA" id="ARBA00022676"/>
    </source>
</evidence>
<dbReference type="EMBL" id="CP060204">
    <property type="protein sequence ID" value="QNH55496.1"/>
    <property type="molecule type" value="Genomic_DNA"/>
</dbReference>
<dbReference type="GO" id="GO:0046872">
    <property type="term" value="F:metal ion binding"/>
    <property type="evidence" value="ECO:0007669"/>
    <property type="project" value="UniProtKB-KW"/>
</dbReference>
<evidence type="ECO:0000256" key="3">
    <source>
        <dbReference type="ARBA" id="ARBA00022723"/>
    </source>
</evidence>
<dbReference type="KEGG" id="stim:H1B31_08595"/>
<gene>
    <name evidence="4" type="ORF">H1B31_08595</name>
</gene>
<dbReference type="GO" id="GO:0016757">
    <property type="term" value="F:glycosyltransferase activity"/>
    <property type="evidence" value="ECO:0007669"/>
    <property type="project" value="UniProtKB-KW"/>
</dbReference>
<keyword evidence="2 4" id="KW-0808">Transferase</keyword>
<dbReference type="PANTHER" id="PTHR13778">
    <property type="entry name" value="GLYCOSYLTRANSFERASE 8 DOMAIN-CONTAINING PROTEIN"/>
    <property type="match status" value="1"/>
</dbReference>
<dbReference type="InterPro" id="IPR050748">
    <property type="entry name" value="Glycosyltrans_8_dom-fam"/>
</dbReference>
<dbReference type="Pfam" id="PF01501">
    <property type="entry name" value="Glyco_transf_8"/>
    <property type="match status" value="1"/>
</dbReference>
<keyword evidence="1" id="KW-0328">Glycosyltransferase</keyword>
<dbReference type="PANTHER" id="PTHR13778:SF47">
    <property type="entry name" value="LIPOPOLYSACCHARIDE 1,3-GALACTOSYLTRANSFERASE"/>
    <property type="match status" value="1"/>
</dbReference>